<dbReference type="FunFam" id="3.40.309.10:FF:000009">
    <property type="entry name" value="Aldehyde dehydrogenase A"/>
    <property type="match status" value="1"/>
</dbReference>
<dbReference type="PANTHER" id="PTHR11699">
    <property type="entry name" value="ALDEHYDE DEHYDROGENASE-RELATED"/>
    <property type="match status" value="1"/>
</dbReference>
<evidence type="ECO:0000256" key="3">
    <source>
        <dbReference type="PROSITE-ProRule" id="PRU10007"/>
    </source>
</evidence>
<dbReference type="InterPro" id="IPR015590">
    <property type="entry name" value="Aldehyde_DH_dom"/>
</dbReference>
<evidence type="ECO:0000313" key="6">
    <source>
        <dbReference type="EMBL" id="BAW24041.1"/>
    </source>
</evidence>
<evidence type="ECO:0000313" key="7">
    <source>
        <dbReference type="Proteomes" id="UP000218731"/>
    </source>
</evidence>
<dbReference type="Proteomes" id="UP000218731">
    <property type="component" value="Chromosome 1"/>
</dbReference>
<accession>A0A1L7NEY5</accession>
<organism evidence="6 7">
    <name type="scientific">Pseudomonas putida</name>
    <name type="common">Arthrobacter siderocapsulatus</name>
    <dbReference type="NCBI Taxonomy" id="303"/>
    <lineage>
        <taxon>Bacteria</taxon>
        <taxon>Pseudomonadati</taxon>
        <taxon>Pseudomonadota</taxon>
        <taxon>Gammaproteobacteria</taxon>
        <taxon>Pseudomonadales</taxon>
        <taxon>Pseudomonadaceae</taxon>
        <taxon>Pseudomonas</taxon>
    </lineage>
</organism>
<dbReference type="SUPFAM" id="SSF53720">
    <property type="entry name" value="ALDH-like"/>
    <property type="match status" value="1"/>
</dbReference>
<feature type="domain" description="Aldehyde dehydrogenase" evidence="5">
    <location>
        <begin position="71"/>
        <end position="529"/>
    </location>
</feature>
<protein>
    <submittedName>
        <fullName evidence="6">Phenylacetaldehyde dehydrogenase PeaE</fullName>
    </submittedName>
</protein>
<dbReference type="Gene3D" id="3.40.605.10">
    <property type="entry name" value="Aldehyde Dehydrogenase, Chain A, domain 1"/>
    <property type="match status" value="1"/>
</dbReference>
<feature type="active site" evidence="3">
    <location>
        <position position="306"/>
    </location>
</feature>
<dbReference type="PROSITE" id="PS00070">
    <property type="entry name" value="ALDEHYDE_DEHYDR_CYS"/>
    <property type="match status" value="1"/>
</dbReference>
<evidence type="ECO:0000259" key="5">
    <source>
        <dbReference type="Pfam" id="PF00171"/>
    </source>
</evidence>
<dbReference type="GO" id="GO:0016620">
    <property type="term" value="F:oxidoreductase activity, acting on the aldehyde or oxo group of donors, NAD or NADP as acceptor"/>
    <property type="evidence" value="ECO:0007669"/>
    <property type="project" value="InterPro"/>
</dbReference>
<evidence type="ECO:0000256" key="1">
    <source>
        <dbReference type="ARBA" id="ARBA00009986"/>
    </source>
</evidence>
<sequence>MFYGRDSQVEASRRPYAVQVLAMAKIFPAPFQELLVTVLIEILPSVSAFIDRTHASFIDGQQRHPATATARDILNPATGEVLSRTLQADSEQVETIVASSRRAFNSGVWRDLTPAEREYALLRFADKVQAHSEELAQLETLNQGKSIHLARAVEVGASLNYMRYMAGWATKIEGQTLDVSIQVPPGSRFNAYTRREAAGVIAGIVPWNFPMMITLWKVMPALACGNSIIIKPADETPLTALRLAELAIEAGIPAGIFNVLVGKGSEAGAALVAHPQVNKVSFTGSTSVGKQVGVAALQNMTRFTLELGGKNPMLVLADADIEKAVAGAIGGGLINQGQVCAAASRLYVHASRHKEFLEALTAQVAALKVGAGMDPYAQINALVSRKQQDSVLRYLDIARQEGAQFTTGGGKPDLPGYFVQPTVLSNLQQSMTNMQEEIFGPVLSVMPFDDLDQALEMVNDSRYGLTASIWSNDLGRVMDLIPRIEAGTVWVNNHVPVDPNMPFGGYKQSGIGREFGRAAIEGFTETKSVCIAY</sequence>
<dbReference type="InterPro" id="IPR016160">
    <property type="entry name" value="Ald_DH_CS_CYS"/>
</dbReference>
<dbReference type="PROSITE" id="PS00687">
    <property type="entry name" value="ALDEHYDE_DEHYDR_GLU"/>
    <property type="match status" value="1"/>
</dbReference>
<dbReference type="FunFam" id="3.40.605.10:FF:000007">
    <property type="entry name" value="NAD/NADP-dependent betaine aldehyde dehydrogenase"/>
    <property type="match status" value="1"/>
</dbReference>
<gene>
    <name evidence="6" type="ORF">KF715C_ch34680</name>
</gene>
<dbReference type="InterPro" id="IPR016162">
    <property type="entry name" value="Ald_DH_N"/>
</dbReference>
<dbReference type="AlphaFoldDB" id="A0A1L7NEY5"/>
<dbReference type="Gene3D" id="3.40.309.10">
    <property type="entry name" value="Aldehyde Dehydrogenase, Chain A, domain 2"/>
    <property type="match status" value="1"/>
</dbReference>
<name>A0A1L7NEY5_PSEPU</name>
<dbReference type="InterPro" id="IPR029510">
    <property type="entry name" value="Ald_DH_CS_GLU"/>
</dbReference>
<evidence type="ECO:0000256" key="2">
    <source>
        <dbReference type="ARBA" id="ARBA00023002"/>
    </source>
</evidence>
<keyword evidence="2 4" id="KW-0560">Oxidoreductase</keyword>
<dbReference type="FunFam" id="3.40.605.10:FF:000026">
    <property type="entry name" value="Aldehyde dehydrogenase, putative"/>
    <property type="match status" value="1"/>
</dbReference>
<dbReference type="InterPro" id="IPR016163">
    <property type="entry name" value="Ald_DH_C"/>
</dbReference>
<comment type="similarity">
    <text evidence="1 4">Belongs to the aldehyde dehydrogenase family.</text>
</comment>
<dbReference type="InterPro" id="IPR016161">
    <property type="entry name" value="Ald_DH/histidinol_DH"/>
</dbReference>
<evidence type="ECO:0000256" key="4">
    <source>
        <dbReference type="RuleBase" id="RU003345"/>
    </source>
</evidence>
<reference evidence="6 7" key="1">
    <citation type="submission" date="2015-11" db="EMBL/GenBank/DDBJ databases">
        <title>Complete genome sequencing of a biphenyl-degrading bacterium, Pseudomonas putida KF715 (=NBRC110667).</title>
        <authorList>
            <person name="Suenaga H."/>
            <person name="Fujihara N."/>
            <person name="Watanabe T."/>
            <person name="Hirose J."/>
            <person name="Kimura N."/>
            <person name="Yamazoe A."/>
            <person name="Hosoyama A."/>
            <person name="Shimodaira J."/>
            <person name="Furukawa K."/>
        </authorList>
    </citation>
    <scope>NUCLEOTIDE SEQUENCE [LARGE SCALE GENOMIC DNA]</scope>
    <source>
        <strain evidence="6 7">KF715</strain>
    </source>
</reference>
<dbReference type="EMBL" id="AP015029">
    <property type="protein sequence ID" value="BAW24041.1"/>
    <property type="molecule type" value="Genomic_DNA"/>
</dbReference>
<proteinExistence type="inferred from homology"/>
<dbReference type="Pfam" id="PF00171">
    <property type="entry name" value="Aldedh"/>
    <property type="match status" value="1"/>
</dbReference>